<feature type="domain" description="N-acetyltransferase" evidence="1">
    <location>
        <begin position="4"/>
        <end position="147"/>
    </location>
</feature>
<sequence length="147" mass="17185">MEKLTLKSIDKYNWETAIELSVNEDQKRFIATNLYSIAQVQFLDNFYVKGVYNSETMIGFTMYGIDEDDQNYWIYRLMIDKNYQGNGYGLKAIKLVIEEIKRENNDRPFILIGYHPNNGAARKVYKKAGFIETSIAPWGEQLAKFNL</sequence>
<dbReference type="AlphaFoldDB" id="A0A223KYA9"/>
<accession>A0A223KYA9</accession>
<dbReference type="KEGG" id="bcoh:BC6307_14955"/>
<dbReference type="CDD" id="cd04301">
    <property type="entry name" value="NAT_SF"/>
    <property type="match status" value="1"/>
</dbReference>
<dbReference type="Gene3D" id="3.40.630.30">
    <property type="match status" value="1"/>
</dbReference>
<dbReference type="RefSeq" id="WP_066416512.1">
    <property type="nucleotide sequence ID" value="NZ_CP018866.1"/>
</dbReference>
<evidence type="ECO:0000259" key="1">
    <source>
        <dbReference type="PROSITE" id="PS51186"/>
    </source>
</evidence>
<gene>
    <name evidence="2" type="ORF">BC6307_14955</name>
</gene>
<evidence type="ECO:0000313" key="2">
    <source>
        <dbReference type="EMBL" id="AST94367.1"/>
    </source>
</evidence>
<reference evidence="2 3" key="1">
    <citation type="submission" date="2016-12" db="EMBL/GenBank/DDBJ databases">
        <title>The whole genome sequencing and assembly of Bacillus cohnii DSM 6307T strain.</title>
        <authorList>
            <person name="Lee Y.-J."/>
            <person name="Yi H."/>
            <person name="Bahn Y.-S."/>
            <person name="Kim J.F."/>
            <person name="Lee D.-W."/>
        </authorList>
    </citation>
    <scope>NUCLEOTIDE SEQUENCE [LARGE SCALE GENOMIC DNA]</scope>
    <source>
        <strain evidence="2 3">DSM 6307</strain>
    </source>
</reference>
<dbReference type="Pfam" id="PF00583">
    <property type="entry name" value="Acetyltransf_1"/>
    <property type="match status" value="1"/>
</dbReference>
<keyword evidence="2" id="KW-0808">Transferase</keyword>
<proteinExistence type="predicted"/>
<dbReference type="STRING" id="1314751.GCA_001591425_02441"/>
<dbReference type="Proteomes" id="UP000215224">
    <property type="component" value="Chromosome"/>
</dbReference>
<evidence type="ECO:0000313" key="3">
    <source>
        <dbReference type="Proteomes" id="UP000215224"/>
    </source>
</evidence>
<dbReference type="InterPro" id="IPR016181">
    <property type="entry name" value="Acyl_CoA_acyltransferase"/>
</dbReference>
<keyword evidence="3" id="KW-1185">Reference proteome</keyword>
<dbReference type="PROSITE" id="PS51186">
    <property type="entry name" value="GNAT"/>
    <property type="match status" value="1"/>
</dbReference>
<organism evidence="2 3">
    <name type="scientific">Sutcliffiella cohnii</name>
    <dbReference type="NCBI Taxonomy" id="33932"/>
    <lineage>
        <taxon>Bacteria</taxon>
        <taxon>Bacillati</taxon>
        <taxon>Bacillota</taxon>
        <taxon>Bacilli</taxon>
        <taxon>Bacillales</taxon>
        <taxon>Bacillaceae</taxon>
        <taxon>Sutcliffiella</taxon>
    </lineage>
</organism>
<dbReference type="GO" id="GO:0016747">
    <property type="term" value="F:acyltransferase activity, transferring groups other than amino-acyl groups"/>
    <property type="evidence" value="ECO:0007669"/>
    <property type="project" value="InterPro"/>
</dbReference>
<protein>
    <submittedName>
        <fullName evidence="2">Spermidine acetyltransferase</fullName>
    </submittedName>
</protein>
<dbReference type="EMBL" id="CP018866">
    <property type="protein sequence ID" value="AST94367.1"/>
    <property type="molecule type" value="Genomic_DNA"/>
</dbReference>
<name>A0A223KYA9_9BACI</name>
<dbReference type="InterPro" id="IPR000182">
    <property type="entry name" value="GNAT_dom"/>
</dbReference>
<dbReference type="SUPFAM" id="SSF55729">
    <property type="entry name" value="Acyl-CoA N-acyltransferases (Nat)"/>
    <property type="match status" value="1"/>
</dbReference>